<feature type="compositionally biased region" description="Polar residues" evidence="2">
    <location>
        <begin position="171"/>
        <end position="183"/>
    </location>
</feature>
<dbReference type="InParanoid" id="A0A286UMI0"/>
<dbReference type="AlphaFoldDB" id="A0A286UMI0"/>
<feature type="domain" description="C2H2-type" evidence="3">
    <location>
        <begin position="79"/>
        <end position="109"/>
    </location>
</feature>
<proteinExistence type="predicted"/>
<accession>A0A286UMI0</accession>
<reference evidence="4 5" key="1">
    <citation type="journal article" date="2017" name="Mol. Ecol.">
        <title>Comparative and population genomic landscape of Phellinus noxius: A hypervariable fungus causing root rot in trees.</title>
        <authorList>
            <person name="Chung C.L."/>
            <person name="Lee T.J."/>
            <person name="Akiba M."/>
            <person name="Lee H.H."/>
            <person name="Kuo T.H."/>
            <person name="Liu D."/>
            <person name="Ke H.M."/>
            <person name="Yokoi T."/>
            <person name="Roa M.B."/>
            <person name="Lu M.J."/>
            <person name="Chang Y.Y."/>
            <person name="Ann P.J."/>
            <person name="Tsai J.N."/>
            <person name="Chen C.Y."/>
            <person name="Tzean S.S."/>
            <person name="Ota Y."/>
            <person name="Hattori T."/>
            <person name="Sahashi N."/>
            <person name="Liou R.F."/>
            <person name="Kikuchi T."/>
            <person name="Tsai I.J."/>
        </authorList>
    </citation>
    <scope>NUCLEOTIDE SEQUENCE [LARGE SCALE GENOMIC DNA]</scope>
    <source>
        <strain evidence="4 5">FFPRI411160</strain>
    </source>
</reference>
<evidence type="ECO:0000313" key="4">
    <source>
        <dbReference type="EMBL" id="PAV20772.1"/>
    </source>
</evidence>
<keyword evidence="1" id="KW-0479">Metal-binding</keyword>
<evidence type="ECO:0000256" key="2">
    <source>
        <dbReference type="SAM" id="MobiDB-lite"/>
    </source>
</evidence>
<feature type="region of interest" description="Disordered" evidence="2">
    <location>
        <begin position="165"/>
        <end position="232"/>
    </location>
</feature>
<dbReference type="InterPro" id="IPR013087">
    <property type="entry name" value="Znf_C2H2_type"/>
</dbReference>
<evidence type="ECO:0000259" key="3">
    <source>
        <dbReference type="PROSITE" id="PS50157"/>
    </source>
</evidence>
<protein>
    <recommendedName>
        <fullName evidence="3">C2H2-type domain-containing protein</fullName>
    </recommendedName>
</protein>
<dbReference type="Proteomes" id="UP000217199">
    <property type="component" value="Unassembled WGS sequence"/>
</dbReference>
<keyword evidence="1" id="KW-0862">Zinc</keyword>
<name>A0A286UMI0_9AGAM</name>
<dbReference type="OrthoDB" id="2576496at2759"/>
<dbReference type="PROSITE" id="PS00028">
    <property type="entry name" value="ZINC_FINGER_C2H2_1"/>
    <property type="match status" value="1"/>
</dbReference>
<evidence type="ECO:0000256" key="1">
    <source>
        <dbReference type="PROSITE-ProRule" id="PRU00042"/>
    </source>
</evidence>
<dbReference type="STRING" id="2282107.A0A286UMI0"/>
<keyword evidence="5" id="KW-1185">Reference proteome</keyword>
<sequence length="341" mass="38995">MLNPDAIVELSKETLHPYKCNWEGCKTKCNSWNTYLKHVYIIHCKSLKEDTSLSDTTEICRWKTTTLSGVCSFSFELSIRCPYKGCTKRFTKRPKLIEHYMDVHKELPPESSTSSPFHLQVYQQRSPYYHRENPMAQSTLPPLQALPKQPISLFKIYQSQIGDLVRPTPFDPSSSQATVTAYTQGQDQSSSQSLSQGQGQSQSQSWGHEGKQKRIRLEKKQVSEDEDLSEDDCSVTLEDLDYRDTDFDHFVFVSVDAEDGEKALDTMAGEEEQRPILRDDNSNIRVVVRSNEETNSTARMAMLPPLQPSSYKPRIVPVSTGFDFMQKEYSKFIKEGDKSQS</sequence>
<dbReference type="PROSITE" id="PS50157">
    <property type="entry name" value="ZINC_FINGER_C2H2_2"/>
    <property type="match status" value="1"/>
</dbReference>
<comment type="caution">
    <text evidence="4">The sequence shown here is derived from an EMBL/GenBank/DDBJ whole genome shotgun (WGS) entry which is preliminary data.</text>
</comment>
<dbReference type="EMBL" id="NBII01000003">
    <property type="protein sequence ID" value="PAV20772.1"/>
    <property type="molecule type" value="Genomic_DNA"/>
</dbReference>
<gene>
    <name evidence="4" type="ORF">PNOK_0339900</name>
</gene>
<keyword evidence="1" id="KW-0863">Zinc-finger</keyword>
<dbReference type="Gene3D" id="3.30.160.60">
    <property type="entry name" value="Classic Zinc Finger"/>
    <property type="match status" value="1"/>
</dbReference>
<evidence type="ECO:0000313" key="5">
    <source>
        <dbReference type="Proteomes" id="UP000217199"/>
    </source>
</evidence>
<dbReference type="GO" id="GO:0008270">
    <property type="term" value="F:zinc ion binding"/>
    <property type="evidence" value="ECO:0007669"/>
    <property type="project" value="UniProtKB-KW"/>
</dbReference>
<feature type="compositionally biased region" description="Low complexity" evidence="2">
    <location>
        <begin position="184"/>
        <end position="205"/>
    </location>
</feature>
<organism evidence="4 5">
    <name type="scientific">Pyrrhoderma noxium</name>
    <dbReference type="NCBI Taxonomy" id="2282107"/>
    <lineage>
        <taxon>Eukaryota</taxon>
        <taxon>Fungi</taxon>
        <taxon>Dikarya</taxon>
        <taxon>Basidiomycota</taxon>
        <taxon>Agaricomycotina</taxon>
        <taxon>Agaricomycetes</taxon>
        <taxon>Hymenochaetales</taxon>
        <taxon>Hymenochaetaceae</taxon>
        <taxon>Pyrrhoderma</taxon>
    </lineage>
</organism>
<dbReference type="SMART" id="SM00355">
    <property type="entry name" value="ZnF_C2H2"/>
    <property type="match status" value="2"/>
</dbReference>